<dbReference type="PANTHER" id="PTHR35561:SF1">
    <property type="entry name" value="RNA 2',3'-CYCLIC PHOSPHODIESTERASE"/>
    <property type="match status" value="1"/>
</dbReference>
<dbReference type="NCBIfam" id="TIGR02258">
    <property type="entry name" value="2_5_ligase"/>
    <property type="match status" value="1"/>
</dbReference>
<dbReference type="PANTHER" id="PTHR35561">
    <property type="entry name" value="RNA 2',3'-CYCLIC PHOSPHODIESTERASE"/>
    <property type="match status" value="1"/>
</dbReference>
<comment type="similarity">
    <text evidence="2">Belongs to the 2H phosphoesterase superfamily. ThpR family.</text>
</comment>
<reference evidence="3 4" key="1">
    <citation type="submission" date="2017-04" db="EMBL/GenBank/DDBJ databases">
        <authorList>
            <person name="Afonso C.L."/>
            <person name="Miller P.J."/>
            <person name="Scott M.A."/>
            <person name="Spackman E."/>
            <person name="Goraichik I."/>
            <person name="Dimitrov K.M."/>
            <person name="Suarez D.L."/>
            <person name="Swayne D.E."/>
        </authorList>
    </citation>
    <scope>NUCLEOTIDE SEQUENCE [LARGE SCALE GENOMIC DNA]</scope>
    <source>
        <strain evidence="3 4">N3/975</strain>
    </source>
</reference>
<feature type="short sequence motif" description="HXTX 2" evidence="2">
    <location>
        <begin position="136"/>
        <end position="139"/>
    </location>
</feature>
<name>A0A1X7GP63_9BACL</name>
<accession>A0A1X7GP63</accession>
<dbReference type="Gene3D" id="3.90.1140.10">
    <property type="entry name" value="Cyclic phosphodiesterase"/>
    <property type="match status" value="1"/>
</dbReference>
<feature type="active site" description="Proton acceptor" evidence="2">
    <location>
        <position position="136"/>
    </location>
</feature>
<dbReference type="HAMAP" id="MF_01940">
    <property type="entry name" value="RNA_CPDase"/>
    <property type="match status" value="1"/>
</dbReference>
<dbReference type="Proteomes" id="UP000192940">
    <property type="component" value="Chromosome I"/>
</dbReference>
<dbReference type="STRING" id="1313296.SAMN05661091_0890"/>
<dbReference type="GO" id="GO:0016874">
    <property type="term" value="F:ligase activity"/>
    <property type="evidence" value="ECO:0007669"/>
    <property type="project" value="UniProtKB-KW"/>
</dbReference>
<evidence type="ECO:0000313" key="4">
    <source>
        <dbReference type="Proteomes" id="UP000192940"/>
    </source>
</evidence>
<dbReference type="AlphaFoldDB" id="A0A1X7GP63"/>
<dbReference type="InterPro" id="IPR009097">
    <property type="entry name" value="Cyclic_Pdiesterase"/>
</dbReference>
<protein>
    <recommendedName>
        <fullName evidence="2">RNA 2',3'-cyclic phosphodiesterase</fullName>
        <shortName evidence="2">RNA 2',3'-CPDase</shortName>
        <ecNumber evidence="2">3.1.4.58</ecNumber>
    </recommendedName>
</protein>
<dbReference type="SUPFAM" id="SSF55144">
    <property type="entry name" value="LigT-like"/>
    <property type="match status" value="1"/>
</dbReference>
<organism evidence="3 4">
    <name type="scientific">Paenibacillus uliginis N3/975</name>
    <dbReference type="NCBI Taxonomy" id="1313296"/>
    <lineage>
        <taxon>Bacteria</taxon>
        <taxon>Bacillati</taxon>
        <taxon>Bacillota</taxon>
        <taxon>Bacilli</taxon>
        <taxon>Bacillales</taxon>
        <taxon>Paenibacillaceae</taxon>
        <taxon>Paenibacillus</taxon>
    </lineage>
</organism>
<gene>
    <name evidence="3" type="ORF">SAMN05661091_0890</name>
</gene>
<feature type="active site" description="Proton donor" evidence="2">
    <location>
        <position position="49"/>
    </location>
</feature>
<keyword evidence="4" id="KW-1185">Reference proteome</keyword>
<dbReference type="Pfam" id="PF13563">
    <property type="entry name" value="2_5_RNA_ligase2"/>
    <property type="match status" value="1"/>
</dbReference>
<dbReference type="InterPro" id="IPR004175">
    <property type="entry name" value="RNA_CPDase"/>
</dbReference>
<feature type="short sequence motif" description="HXTX 1" evidence="2">
    <location>
        <begin position="49"/>
        <end position="52"/>
    </location>
</feature>
<dbReference type="EC" id="3.1.4.58" evidence="2"/>
<proteinExistence type="inferred from homology"/>
<evidence type="ECO:0000256" key="2">
    <source>
        <dbReference type="HAMAP-Rule" id="MF_01940"/>
    </source>
</evidence>
<evidence type="ECO:0000256" key="1">
    <source>
        <dbReference type="ARBA" id="ARBA00022801"/>
    </source>
</evidence>
<dbReference type="GO" id="GO:0008664">
    <property type="term" value="F:RNA 2',3'-cyclic 3'-phosphodiesterase activity"/>
    <property type="evidence" value="ECO:0007669"/>
    <property type="project" value="UniProtKB-EC"/>
</dbReference>
<keyword evidence="3" id="KW-0436">Ligase</keyword>
<comment type="catalytic activity">
    <reaction evidence="2">
        <text>a 3'-end 2',3'-cyclophospho-ribonucleotide-RNA + H2O = a 3'-end 2'-phospho-ribonucleotide-RNA + H(+)</text>
        <dbReference type="Rhea" id="RHEA:11828"/>
        <dbReference type="Rhea" id="RHEA-COMP:10464"/>
        <dbReference type="Rhea" id="RHEA-COMP:17353"/>
        <dbReference type="ChEBI" id="CHEBI:15377"/>
        <dbReference type="ChEBI" id="CHEBI:15378"/>
        <dbReference type="ChEBI" id="CHEBI:83064"/>
        <dbReference type="ChEBI" id="CHEBI:173113"/>
        <dbReference type="EC" id="3.1.4.58"/>
    </reaction>
</comment>
<comment type="function">
    <text evidence="2">Hydrolyzes RNA 2',3'-cyclic phosphodiester to an RNA 2'-phosphomonoester.</text>
</comment>
<sequence>MNAAETEPVMRLFIAIPLPKVVSDSITRWTQELGTQLSFRKWVHPQDYHITLQFLGDTKAGSVESVLSSLRTIAAAQQPIQLSLQGAGVFGPASAPRILWAGISGELKKLEHLQQRVTSAMAPLGFAAEDRPYRPHITAARKLTDGNINSDLLRAGPEPASWTADGLVLFRTNMHSSPMYEIMGKMEFGS</sequence>
<keyword evidence="1 2" id="KW-0378">Hydrolase</keyword>
<evidence type="ECO:0000313" key="3">
    <source>
        <dbReference type="EMBL" id="SMF72651.1"/>
    </source>
</evidence>
<dbReference type="EMBL" id="LT840184">
    <property type="protein sequence ID" value="SMF72651.1"/>
    <property type="molecule type" value="Genomic_DNA"/>
</dbReference>
<dbReference type="GO" id="GO:0004113">
    <property type="term" value="F:2',3'-cyclic-nucleotide 3'-phosphodiesterase activity"/>
    <property type="evidence" value="ECO:0007669"/>
    <property type="project" value="InterPro"/>
</dbReference>